<keyword evidence="1" id="KW-0808">Transferase</keyword>
<dbReference type="Gene3D" id="3.40.640.10">
    <property type="entry name" value="Type I PLP-dependent aspartate aminotransferase-like (Major domain)"/>
    <property type="match status" value="1"/>
</dbReference>
<dbReference type="AlphaFoldDB" id="A0AAU7VRK8"/>
<dbReference type="GO" id="GO:0008483">
    <property type="term" value="F:transaminase activity"/>
    <property type="evidence" value="ECO:0007669"/>
    <property type="project" value="UniProtKB-KW"/>
</dbReference>
<evidence type="ECO:0000313" key="1">
    <source>
        <dbReference type="EMBL" id="XBX76318.1"/>
    </source>
</evidence>
<dbReference type="SUPFAM" id="SSF53383">
    <property type="entry name" value="PLP-dependent transferases"/>
    <property type="match status" value="1"/>
</dbReference>
<accession>A0AAU7VRK8</accession>
<dbReference type="PANTHER" id="PTHR46658:SF1">
    <property type="entry name" value="CYS OR MET METABOLISM PYRIDOXAL-PHOSPHATE-DEPENDENT ENZYME"/>
    <property type="match status" value="1"/>
</dbReference>
<protein>
    <submittedName>
        <fullName evidence="1">Aminotransferase class I/II-fold pyridoxal phosphate-dependent enzyme</fullName>
    </submittedName>
</protein>
<proteinExistence type="predicted"/>
<dbReference type="InterPro" id="IPR015424">
    <property type="entry name" value="PyrdxlP-dep_Trfase"/>
</dbReference>
<dbReference type="Pfam" id="PF06838">
    <property type="entry name" value="Met_gamma_lyase"/>
    <property type="match status" value="1"/>
</dbReference>
<gene>
    <name evidence="1" type="ORF">PRVXT_001506</name>
</gene>
<reference evidence="1" key="2">
    <citation type="submission" date="2024-06" db="EMBL/GenBank/DDBJ databases">
        <authorList>
            <person name="Petrova K.O."/>
            <person name="Toshchakov S.V."/>
            <person name="Boltjanskaja Y.V."/>
            <person name="Kevbrin V."/>
        </authorList>
    </citation>
    <scope>NUCLEOTIDE SEQUENCE</scope>
    <source>
        <strain evidence="1">Z-910T</strain>
    </source>
</reference>
<dbReference type="RefSeq" id="WP_350345052.1">
    <property type="nucleotide sequence ID" value="NZ_CP158367.1"/>
</dbReference>
<dbReference type="PANTHER" id="PTHR46658">
    <property type="entry name" value="CYS OR MET METABOLISM PYRIDOXAL-PHOSPHATE-DEPENDENT ENZYME"/>
    <property type="match status" value="1"/>
</dbReference>
<sequence length="418" mass="45951">MHSWVDEIKNNKLRFLIRDSNNYLKKVYDNIDENLENNQHKVLKAFQKHKITENHLLGSTGYGYGDLGRDGLDDIYATVFGGEKGLVRSQFVSGTHCLSCCLNALLSRGDELLYVTGDPYDTLEKVIGINPHANSLISKGVTYSSVELKNNMELDFEQIEKAITPKTKVIGVQRSKGYSLRSSIAVAEVEALVRYIKRIKKDLIVFVDNCYGEFVEGREPAEVGADVVAGSLTKNPGGGLAKTGGYVVGKKEYIEKVAESLTAAGLGSDIGASLQNNLDFYQGFFKSPKIVSDSLKTAVFISFLAQKLGFEATPNFNSFRYDIVQTVTFKDKDKLLSFCRGIQKHSPINSFVSPIPDYLPGYQDPVIMAAGTFIQGSSIELSADAPIKPPYTVFVQGSLSFEHGKIAAAMAFDELLET</sequence>
<keyword evidence="1" id="KW-0032">Aminotransferase</keyword>
<reference evidence="1" key="1">
    <citation type="journal article" date="2013" name="Extremophiles">
        <title>Proteinivorax tanatarense gen. nov., sp. nov., an anaerobic, haloalkaliphilic, proteolytic bacterium isolated from a decaying algal bloom, and proposal of Proteinivoraceae fam. nov.</title>
        <authorList>
            <person name="Kevbrin V."/>
            <person name="Boltyanskaya Y."/>
            <person name="Zhilina T."/>
            <person name="Kolganova T."/>
            <person name="Lavrentjeva E."/>
            <person name="Kuznetsov B."/>
        </authorList>
    </citation>
    <scope>NUCLEOTIDE SEQUENCE</scope>
    <source>
        <strain evidence="1">Z-910T</strain>
    </source>
</reference>
<organism evidence="1">
    <name type="scientific">Proteinivorax tanatarense</name>
    <dbReference type="NCBI Taxonomy" id="1260629"/>
    <lineage>
        <taxon>Bacteria</taxon>
        <taxon>Bacillati</taxon>
        <taxon>Bacillota</taxon>
        <taxon>Clostridia</taxon>
        <taxon>Eubacteriales</taxon>
        <taxon>Proteinivoracaceae</taxon>
        <taxon>Proteinivorax</taxon>
    </lineage>
</organism>
<dbReference type="EMBL" id="CP158367">
    <property type="protein sequence ID" value="XBX76318.1"/>
    <property type="molecule type" value="Genomic_DNA"/>
</dbReference>
<dbReference type="InterPro" id="IPR009651">
    <property type="entry name" value="Met_g_lyase_put"/>
</dbReference>
<name>A0AAU7VRK8_9FIRM</name>
<dbReference type="Gene3D" id="3.90.1150.60">
    <property type="entry name" value="Methioning gamme-lyase, C-terminal domain"/>
    <property type="match status" value="1"/>
</dbReference>
<dbReference type="InterPro" id="IPR015421">
    <property type="entry name" value="PyrdxlP-dep_Trfase_major"/>
</dbReference>